<evidence type="ECO:0000313" key="2">
    <source>
        <dbReference type="Proteomes" id="UP000006786"/>
    </source>
</evidence>
<dbReference type="eggNOG" id="ENOG5033P9B">
    <property type="taxonomic scope" value="Bacteria"/>
</dbReference>
<name>K2LR77_9HYPH</name>
<proteinExistence type="predicted"/>
<dbReference type="PATRIC" id="fig|391937.3.peg.666"/>
<gene>
    <name evidence="1" type="ORF">NA2_03207</name>
</gene>
<dbReference type="EMBL" id="AMRM01000003">
    <property type="protein sequence ID" value="EKF20229.1"/>
    <property type="molecule type" value="Genomic_DNA"/>
</dbReference>
<accession>K2LR77</accession>
<evidence type="ECO:0000313" key="1">
    <source>
        <dbReference type="EMBL" id="EKF20229.1"/>
    </source>
</evidence>
<dbReference type="STRING" id="391937.NA2_03207"/>
<sequence>MLSQRCKPKAKCSIMLRYAAPILGVLVTGVLAFTGQAEAISRYNSTAMSCAAVQGRIAAEGAAIMRYRSQRNPSLTLYDRYVAHGYLCPAGHRAVRSHIPTADRASCPVLHCKPEMRDRSNRRFWLFGD</sequence>
<protein>
    <submittedName>
        <fullName evidence="1">Uncharacterized protein</fullName>
    </submittedName>
</protein>
<comment type="caution">
    <text evidence="1">The sequence shown here is derived from an EMBL/GenBank/DDBJ whole genome shotgun (WGS) entry which is preliminary data.</text>
</comment>
<organism evidence="1 2">
    <name type="scientific">Nitratireductor pacificus pht-3B</name>
    <dbReference type="NCBI Taxonomy" id="391937"/>
    <lineage>
        <taxon>Bacteria</taxon>
        <taxon>Pseudomonadati</taxon>
        <taxon>Pseudomonadota</taxon>
        <taxon>Alphaproteobacteria</taxon>
        <taxon>Hyphomicrobiales</taxon>
        <taxon>Phyllobacteriaceae</taxon>
        <taxon>Nitratireductor</taxon>
    </lineage>
</organism>
<keyword evidence="2" id="KW-1185">Reference proteome</keyword>
<dbReference type="Proteomes" id="UP000006786">
    <property type="component" value="Unassembled WGS sequence"/>
</dbReference>
<reference evidence="1 2" key="1">
    <citation type="journal article" date="2012" name="J. Bacteriol.">
        <title>Genome Sequence of Nitratireductor pacificus Type Strain pht-3B.</title>
        <authorList>
            <person name="Lai Q."/>
            <person name="Li G."/>
            <person name="Shao Z."/>
        </authorList>
    </citation>
    <scope>NUCLEOTIDE SEQUENCE [LARGE SCALE GENOMIC DNA]</scope>
    <source>
        <strain evidence="2">pht-3B</strain>
    </source>
</reference>
<dbReference type="AlphaFoldDB" id="K2LR77"/>